<reference evidence="1 2" key="2">
    <citation type="journal article" date="2022" name="Mol. Ecol. Resour.">
        <title>The genomes of chicory, endive, great burdock and yacon provide insights into Asteraceae paleo-polyploidization history and plant inulin production.</title>
        <authorList>
            <person name="Fan W."/>
            <person name="Wang S."/>
            <person name="Wang H."/>
            <person name="Wang A."/>
            <person name="Jiang F."/>
            <person name="Liu H."/>
            <person name="Zhao H."/>
            <person name="Xu D."/>
            <person name="Zhang Y."/>
        </authorList>
    </citation>
    <scope>NUCLEOTIDE SEQUENCE [LARGE SCALE GENOMIC DNA]</scope>
    <source>
        <strain evidence="2">cv. Punajuju</strain>
        <tissue evidence="1">Leaves</tissue>
    </source>
</reference>
<accession>A0ACB9CXN3</accession>
<protein>
    <submittedName>
        <fullName evidence="1">Uncharacterized protein</fullName>
    </submittedName>
</protein>
<gene>
    <name evidence="1" type="ORF">L2E82_29495</name>
</gene>
<evidence type="ECO:0000313" key="1">
    <source>
        <dbReference type="EMBL" id="KAI3739103.1"/>
    </source>
</evidence>
<proteinExistence type="predicted"/>
<keyword evidence="2" id="KW-1185">Reference proteome</keyword>
<comment type="caution">
    <text evidence="1">The sequence shown here is derived from an EMBL/GenBank/DDBJ whole genome shotgun (WGS) entry which is preliminary data.</text>
</comment>
<name>A0ACB9CXN3_CICIN</name>
<sequence length="133" mass="14342">MMGLGLYYLKWNFNPFPIWSKPASIIGGAEPAGDEVEVSRKDVENLIRIEVVQVSMKDGYSGKTPGKHETSIDIPVVTSPAIQGQTQISERQASTSLEILKSIVYGGLMEVIASLSIVAFAVAADATTRKSNE</sequence>
<dbReference type="EMBL" id="CM042013">
    <property type="protein sequence ID" value="KAI3739103.1"/>
    <property type="molecule type" value="Genomic_DNA"/>
</dbReference>
<reference evidence="2" key="1">
    <citation type="journal article" date="2022" name="Mol. Ecol. Resour.">
        <title>The genomes of chicory, endive, great burdock and yacon provide insights into Asteraceae palaeo-polyploidization history and plant inulin production.</title>
        <authorList>
            <person name="Fan W."/>
            <person name="Wang S."/>
            <person name="Wang H."/>
            <person name="Wang A."/>
            <person name="Jiang F."/>
            <person name="Liu H."/>
            <person name="Zhao H."/>
            <person name="Xu D."/>
            <person name="Zhang Y."/>
        </authorList>
    </citation>
    <scope>NUCLEOTIDE SEQUENCE [LARGE SCALE GENOMIC DNA]</scope>
    <source>
        <strain evidence="2">cv. Punajuju</strain>
    </source>
</reference>
<organism evidence="1 2">
    <name type="scientific">Cichorium intybus</name>
    <name type="common">Chicory</name>
    <dbReference type="NCBI Taxonomy" id="13427"/>
    <lineage>
        <taxon>Eukaryota</taxon>
        <taxon>Viridiplantae</taxon>
        <taxon>Streptophyta</taxon>
        <taxon>Embryophyta</taxon>
        <taxon>Tracheophyta</taxon>
        <taxon>Spermatophyta</taxon>
        <taxon>Magnoliopsida</taxon>
        <taxon>eudicotyledons</taxon>
        <taxon>Gunneridae</taxon>
        <taxon>Pentapetalae</taxon>
        <taxon>asterids</taxon>
        <taxon>campanulids</taxon>
        <taxon>Asterales</taxon>
        <taxon>Asteraceae</taxon>
        <taxon>Cichorioideae</taxon>
        <taxon>Cichorieae</taxon>
        <taxon>Cichoriinae</taxon>
        <taxon>Cichorium</taxon>
    </lineage>
</organism>
<dbReference type="Proteomes" id="UP001055811">
    <property type="component" value="Linkage Group LG05"/>
</dbReference>
<evidence type="ECO:0000313" key="2">
    <source>
        <dbReference type="Proteomes" id="UP001055811"/>
    </source>
</evidence>